<keyword evidence="1" id="KW-0472">Membrane</keyword>
<keyword evidence="1" id="KW-1133">Transmembrane helix</keyword>
<evidence type="ECO:0008006" key="4">
    <source>
        <dbReference type="Google" id="ProtNLM"/>
    </source>
</evidence>
<protein>
    <recommendedName>
        <fullName evidence="4">YtxH domain-containing protein</fullName>
    </recommendedName>
</protein>
<accession>A0ABT3JLP4</accession>
<evidence type="ECO:0000313" key="2">
    <source>
        <dbReference type="EMBL" id="MCW4451708.1"/>
    </source>
</evidence>
<reference evidence="2 3" key="1">
    <citation type="submission" date="2022-10" db="EMBL/GenBank/DDBJ databases">
        <title>Kaistella sp. BT-6-1-3.</title>
        <authorList>
            <person name="Ai J."/>
            <person name="Deng Z."/>
        </authorList>
    </citation>
    <scope>NUCLEOTIDE SEQUENCE [LARGE SCALE GENOMIC DNA]</scope>
    <source>
        <strain evidence="2 3">BT6-1-3</strain>
    </source>
</reference>
<evidence type="ECO:0000256" key="1">
    <source>
        <dbReference type="SAM" id="Phobius"/>
    </source>
</evidence>
<organism evidence="2 3">
    <name type="scientific">Kaistella yananensis</name>
    <dbReference type="NCBI Taxonomy" id="2989820"/>
    <lineage>
        <taxon>Bacteria</taxon>
        <taxon>Pseudomonadati</taxon>
        <taxon>Bacteroidota</taxon>
        <taxon>Flavobacteriia</taxon>
        <taxon>Flavobacteriales</taxon>
        <taxon>Weeksellaceae</taxon>
        <taxon>Chryseobacterium group</taxon>
        <taxon>Kaistella</taxon>
    </lineage>
</organism>
<keyword evidence="1" id="KW-0812">Transmembrane</keyword>
<evidence type="ECO:0000313" key="3">
    <source>
        <dbReference type="Proteomes" id="UP001209107"/>
    </source>
</evidence>
<dbReference type="RefSeq" id="WP_088468420.1">
    <property type="nucleotide sequence ID" value="NZ_JAPCHZ010000002.1"/>
</dbReference>
<proteinExistence type="predicted"/>
<feature type="transmembrane region" description="Helical" evidence="1">
    <location>
        <begin position="6"/>
        <end position="24"/>
    </location>
</feature>
<dbReference type="Proteomes" id="UP001209107">
    <property type="component" value="Unassembled WGS sequence"/>
</dbReference>
<keyword evidence="3" id="KW-1185">Reference proteome</keyword>
<sequence>MRKETGILLAGGLGVVVGLGIFGIKKFLAKKHKDYHDYYSDFHCHFSKNKYKDDGHHGVEFLAML</sequence>
<gene>
    <name evidence="2" type="ORF">OK344_05740</name>
</gene>
<comment type="caution">
    <text evidence="2">The sequence shown here is derived from an EMBL/GenBank/DDBJ whole genome shotgun (WGS) entry which is preliminary data.</text>
</comment>
<name>A0ABT3JLP4_9FLAO</name>
<dbReference type="EMBL" id="JAPCHZ010000002">
    <property type="protein sequence ID" value="MCW4451708.1"/>
    <property type="molecule type" value="Genomic_DNA"/>
</dbReference>